<accession>A0ABR3MEH2</accession>
<organism evidence="1 2">
    <name type="scientific">Cirrhinus molitorella</name>
    <name type="common">mud carp</name>
    <dbReference type="NCBI Taxonomy" id="172907"/>
    <lineage>
        <taxon>Eukaryota</taxon>
        <taxon>Metazoa</taxon>
        <taxon>Chordata</taxon>
        <taxon>Craniata</taxon>
        <taxon>Vertebrata</taxon>
        <taxon>Euteleostomi</taxon>
        <taxon>Actinopterygii</taxon>
        <taxon>Neopterygii</taxon>
        <taxon>Teleostei</taxon>
        <taxon>Ostariophysi</taxon>
        <taxon>Cypriniformes</taxon>
        <taxon>Cyprinidae</taxon>
        <taxon>Labeoninae</taxon>
        <taxon>Labeonini</taxon>
        <taxon>Cirrhinus</taxon>
    </lineage>
</organism>
<sequence length="77" mass="8905">MSNRDSSSLRCWFLILHRTEVLKSQDFYYEKGLFGGRQTAASEWSRSSCCCRGPAAQRIRLTQSLMTVKRVKTLPYP</sequence>
<evidence type="ECO:0000313" key="2">
    <source>
        <dbReference type="Proteomes" id="UP001558613"/>
    </source>
</evidence>
<reference evidence="1 2" key="1">
    <citation type="submission" date="2023-09" db="EMBL/GenBank/DDBJ databases">
        <authorList>
            <person name="Wang M."/>
        </authorList>
    </citation>
    <scope>NUCLEOTIDE SEQUENCE [LARGE SCALE GENOMIC DNA]</scope>
    <source>
        <strain evidence="1">GT-2023</strain>
        <tissue evidence="1">Liver</tissue>
    </source>
</reference>
<keyword evidence="2" id="KW-1185">Reference proteome</keyword>
<proteinExistence type="predicted"/>
<dbReference type="EMBL" id="JAYMGO010000013">
    <property type="protein sequence ID" value="KAL1263498.1"/>
    <property type="molecule type" value="Genomic_DNA"/>
</dbReference>
<gene>
    <name evidence="1" type="ORF">QQF64_006237</name>
</gene>
<name>A0ABR3MEH2_9TELE</name>
<protein>
    <submittedName>
        <fullName evidence="1">Uncharacterized protein</fullName>
    </submittedName>
</protein>
<evidence type="ECO:0000313" key="1">
    <source>
        <dbReference type="EMBL" id="KAL1263498.1"/>
    </source>
</evidence>
<comment type="caution">
    <text evidence="1">The sequence shown here is derived from an EMBL/GenBank/DDBJ whole genome shotgun (WGS) entry which is preliminary data.</text>
</comment>
<dbReference type="Proteomes" id="UP001558613">
    <property type="component" value="Unassembled WGS sequence"/>
</dbReference>